<dbReference type="VEuPathDB" id="AmoebaDB:NAEGRDRAFT_72781"/>
<sequence>MSQHQVDFTLADLPTEIHHTIFYYLDYVRDICCDQLLYVPMIEMPSTLEEYERNCIDHGEQEFIDFDHPSRVPFFLACQSLLKSVKSFRPIVLNLTLPSTERGLCRYYLDKLYIETFQRTPWFRRAKPAYHFSSYDWNDAFRALFERMKKLCGGHPLFKVEFVSVACIVGRNYTSFEYAYHGGFNLHKLMDLVPNLKYALFDFNPSLVLYERSESLTIIYASKSDYYHSALGQKKNIYFSSFDYERNPIVPIEKLKGVFPNNYPTNIEIFLYNSIVSNNFKEAKYIINNFTLNANIFSYIWNTKSYMTRELNYYNLTQIMDILHFFYKNYPSFRVFRIPIDNIVCLKLIVSQPFVDIHVGKNITKLFLERMTTKDVQVLSRDYNVDFSKLGNFKFSANCFLETNLQIENTCDIFGVSTAMFRLERGSNIIEKDKFGNNILHYIFLNRRGNNLSQSLSKFSQEEIKLLGKEPNIFGITANELALIKGCDFKIESFNKKFCYESFGRTCGSSDLPRMLLFDGLMVNEQIYCVFMNNLQTSRYDYDQYRDINFRDENGKHLVHYSPNCFSENTECLGLELKDIIFCKDNNQTMPIQTFYNSYLVALDKLGQIENMPKLNFFSYTDNFGMCRYLYLLMNSYINTQLLVSEADTIGFDYSSGQPELVSLCSHYLDGLYHFSIEKSPLKQLKGIRYFGSVDGDDFSHYVLRYYLDYINKNPTYYLDTSTLKVLIARGLKFDVVRNSQGQTAFDLIDHLTGTTQLKHMKKVCRKGRTTKSKALPKFTIKHNPIPKDVLIEDSETTLVVKSQNVAPFRIRIKRSLTFHK</sequence>
<gene>
    <name evidence="1" type="ORF">NAEGRDRAFT_72781</name>
</gene>
<dbReference type="Proteomes" id="UP000006671">
    <property type="component" value="Unassembled WGS sequence"/>
</dbReference>
<dbReference type="AlphaFoldDB" id="D2VUT8"/>
<evidence type="ECO:0000313" key="2">
    <source>
        <dbReference type="Proteomes" id="UP000006671"/>
    </source>
</evidence>
<organism evidence="2">
    <name type="scientific">Naegleria gruberi</name>
    <name type="common">Amoeba</name>
    <dbReference type="NCBI Taxonomy" id="5762"/>
    <lineage>
        <taxon>Eukaryota</taxon>
        <taxon>Discoba</taxon>
        <taxon>Heterolobosea</taxon>
        <taxon>Tetramitia</taxon>
        <taxon>Eutetramitia</taxon>
        <taxon>Vahlkampfiidae</taxon>
        <taxon>Naegleria</taxon>
    </lineage>
</organism>
<accession>D2VUT8</accession>
<keyword evidence="2" id="KW-1185">Reference proteome</keyword>
<evidence type="ECO:0000313" key="1">
    <source>
        <dbReference type="EMBL" id="EFC39317.1"/>
    </source>
</evidence>
<dbReference type="RefSeq" id="XP_002672061.1">
    <property type="nucleotide sequence ID" value="XM_002672015.1"/>
</dbReference>
<dbReference type="GeneID" id="8853517"/>
<dbReference type="KEGG" id="ngr:NAEGRDRAFT_72781"/>
<reference evidence="1 2" key="1">
    <citation type="journal article" date="2010" name="Cell">
        <title>The genome of Naegleria gruberi illuminates early eukaryotic versatility.</title>
        <authorList>
            <person name="Fritz-Laylin L.K."/>
            <person name="Prochnik S.E."/>
            <person name="Ginger M.L."/>
            <person name="Dacks J.B."/>
            <person name="Carpenter M.L."/>
            <person name="Field M.C."/>
            <person name="Kuo A."/>
            <person name="Paredez A."/>
            <person name="Chapman J."/>
            <person name="Pham J."/>
            <person name="Shu S."/>
            <person name="Neupane R."/>
            <person name="Cipriano M."/>
            <person name="Mancuso J."/>
            <person name="Tu H."/>
            <person name="Salamov A."/>
            <person name="Lindquist E."/>
            <person name="Shapiro H."/>
            <person name="Lucas S."/>
            <person name="Grigoriev I.V."/>
            <person name="Cande W.Z."/>
            <person name="Fulton C."/>
            <person name="Rokhsar D.S."/>
            <person name="Dawson S.C."/>
        </authorList>
    </citation>
    <scope>NUCLEOTIDE SEQUENCE [LARGE SCALE GENOMIC DNA]</scope>
    <source>
        <strain evidence="1 2">NEG-M</strain>
    </source>
</reference>
<dbReference type="EMBL" id="GG738900">
    <property type="protein sequence ID" value="EFC39317.1"/>
    <property type="molecule type" value="Genomic_DNA"/>
</dbReference>
<protein>
    <submittedName>
        <fullName evidence="1">Predicted protein</fullName>
    </submittedName>
</protein>
<proteinExistence type="predicted"/>
<name>D2VUT8_NAEGR</name>
<dbReference type="InParanoid" id="D2VUT8"/>